<dbReference type="EMBL" id="CAJPIN010056016">
    <property type="protein sequence ID" value="CAG2066571.1"/>
    <property type="molecule type" value="Genomic_DNA"/>
</dbReference>
<feature type="non-terminal residue" evidence="1">
    <location>
        <position position="1"/>
    </location>
</feature>
<dbReference type="Proteomes" id="UP001153148">
    <property type="component" value="Unassembled WGS sequence"/>
</dbReference>
<organism evidence="1 2">
    <name type="scientific">Timema podura</name>
    <name type="common">Walking stick</name>
    <dbReference type="NCBI Taxonomy" id="61482"/>
    <lineage>
        <taxon>Eukaryota</taxon>
        <taxon>Metazoa</taxon>
        <taxon>Ecdysozoa</taxon>
        <taxon>Arthropoda</taxon>
        <taxon>Hexapoda</taxon>
        <taxon>Insecta</taxon>
        <taxon>Pterygota</taxon>
        <taxon>Neoptera</taxon>
        <taxon>Polyneoptera</taxon>
        <taxon>Phasmatodea</taxon>
        <taxon>Timematodea</taxon>
        <taxon>Timematoidea</taxon>
        <taxon>Timematidae</taxon>
        <taxon>Timema</taxon>
    </lineage>
</organism>
<evidence type="ECO:0000313" key="2">
    <source>
        <dbReference type="Proteomes" id="UP001153148"/>
    </source>
</evidence>
<protein>
    <submittedName>
        <fullName evidence="1">Uncharacterized protein</fullName>
    </submittedName>
</protein>
<reference evidence="1" key="1">
    <citation type="submission" date="2021-03" db="EMBL/GenBank/DDBJ databases">
        <authorList>
            <person name="Tran Van P."/>
        </authorList>
    </citation>
    <scope>NUCLEOTIDE SEQUENCE</scope>
</reference>
<proteinExistence type="predicted"/>
<name>A0ABN7PFM6_TIMPD</name>
<dbReference type="Gene3D" id="3.30.1020.10">
    <property type="entry name" value="Antioxidant, Horf6, Chain A, domain2"/>
    <property type="match status" value="1"/>
</dbReference>
<sequence length="101" mass="11017">GSGRLDIEEIEPHLRGGMVENNLGETSFNTPYQDSNPHFPVISHLFCCEGDTLGRLATERGGDCMVLPNLSEKEATSLFPKGFSVTNLPSGKPYLRVTPQP</sequence>
<keyword evidence="2" id="KW-1185">Reference proteome</keyword>
<evidence type="ECO:0000313" key="1">
    <source>
        <dbReference type="EMBL" id="CAG2066571.1"/>
    </source>
</evidence>
<comment type="caution">
    <text evidence="1">The sequence shown here is derived from an EMBL/GenBank/DDBJ whole genome shotgun (WGS) entry which is preliminary data.</text>
</comment>
<gene>
    <name evidence="1" type="ORF">TPAB3V08_LOCUS13514</name>
</gene>
<accession>A0ABN7PFM6</accession>